<gene>
    <name evidence="2" type="ORF">QBC35DRAFT_54835</name>
</gene>
<dbReference type="EMBL" id="MU864363">
    <property type="protein sequence ID" value="KAK4190782.1"/>
    <property type="molecule type" value="Genomic_DNA"/>
</dbReference>
<feature type="region of interest" description="Disordered" evidence="1">
    <location>
        <begin position="226"/>
        <end position="263"/>
    </location>
</feature>
<evidence type="ECO:0000313" key="3">
    <source>
        <dbReference type="Proteomes" id="UP001302126"/>
    </source>
</evidence>
<feature type="region of interest" description="Disordered" evidence="1">
    <location>
        <begin position="1"/>
        <end position="122"/>
    </location>
</feature>
<proteinExistence type="predicted"/>
<protein>
    <submittedName>
        <fullName evidence="2">Uncharacterized protein</fullName>
    </submittedName>
</protein>
<sequence length="456" mass="49620">MAETMEPPCPSTPSRGSRSRIRTPPAPQFGTYSDHFEPYSPPRKSSRIAQRNSDRTPSPKVSSRTTSEKQQQQQQQQQRNSQASPKTATRKQVGFATPFDSPQKKRMPAMESNRRASGSLTASSTATAAAALGLPAPSNADLLSTRATTSSVAGMLITPAKTPQKPPTEESKAKVDAFARTLFINREEEIMPSPRKVRGKKYTLDSFSEDAADEPIPIFTDSHERIPEVDHSSDNPFIVAPSHPTSAAVSDAPRRSKRHMVSIPGEGKISVEEAIQREDGMLITFRGKKQFRKFVNDESSPGLDEGEGGLGGAVETSRQRLTRSAIKRVLFPVTKVRAPVPEITIEDEEAVTDIEDHVLAGLEEKEEEEPVTPAEPVKKAPGTPEAPKFTPASPPTTVRTTRVTKKTLEAPKPKAAGRSPFDSWKRTKGSSSTASSLHQKRPGDHLPAGPSKRTRA</sequence>
<dbReference type="Proteomes" id="UP001302126">
    <property type="component" value="Unassembled WGS sequence"/>
</dbReference>
<reference evidence="2" key="1">
    <citation type="journal article" date="2023" name="Mol. Phylogenet. Evol.">
        <title>Genome-scale phylogeny and comparative genomics of the fungal order Sordariales.</title>
        <authorList>
            <person name="Hensen N."/>
            <person name="Bonometti L."/>
            <person name="Westerberg I."/>
            <person name="Brannstrom I.O."/>
            <person name="Guillou S."/>
            <person name="Cros-Aarteil S."/>
            <person name="Calhoun S."/>
            <person name="Haridas S."/>
            <person name="Kuo A."/>
            <person name="Mondo S."/>
            <person name="Pangilinan J."/>
            <person name="Riley R."/>
            <person name="LaButti K."/>
            <person name="Andreopoulos B."/>
            <person name="Lipzen A."/>
            <person name="Chen C."/>
            <person name="Yan M."/>
            <person name="Daum C."/>
            <person name="Ng V."/>
            <person name="Clum A."/>
            <person name="Steindorff A."/>
            <person name="Ohm R.A."/>
            <person name="Martin F."/>
            <person name="Silar P."/>
            <person name="Natvig D.O."/>
            <person name="Lalanne C."/>
            <person name="Gautier V."/>
            <person name="Ament-Velasquez S.L."/>
            <person name="Kruys A."/>
            <person name="Hutchinson M.I."/>
            <person name="Powell A.J."/>
            <person name="Barry K."/>
            <person name="Miller A.N."/>
            <person name="Grigoriev I.V."/>
            <person name="Debuchy R."/>
            <person name="Gladieux P."/>
            <person name="Hiltunen Thoren M."/>
            <person name="Johannesson H."/>
        </authorList>
    </citation>
    <scope>NUCLEOTIDE SEQUENCE</scope>
    <source>
        <strain evidence="2">PSN309</strain>
    </source>
</reference>
<feature type="region of interest" description="Disordered" evidence="1">
    <location>
        <begin position="297"/>
        <end position="317"/>
    </location>
</feature>
<accession>A0AAN6X3K4</accession>
<feature type="region of interest" description="Disordered" evidence="1">
    <location>
        <begin position="347"/>
        <end position="456"/>
    </location>
</feature>
<feature type="region of interest" description="Disordered" evidence="1">
    <location>
        <begin position="154"/>
        <end position="174"/>
    </location>
</feature>
<comment type="caution">
    <text evidence="2">The sequence shown here is derived from an EMBL/GenBank/DDBJ whole genome shotgun (WGS) entry which is preliminary data.</text>
</comment>
<feature type="compositionally biased region" description="Polar residues" evidence="1">
    <location>
        <begin position="47"/>
        <end position="69"/>
    </location>
</feature>
<evidence type="ECO:0000256" key="1">
    <source>
        <dbReference type="SAM" id="MobiDB-lite"/>
    </source>
</evidence>
<reference evidence="2" key="2">
    <citation type="submission" date="2023-05" db="EMBL/GenBank/DDBJ databases">
        <authorList>
            <consortium name="Lawrence Berkeley National Laboratory"/>
            <person name="Steindorff A."/>
            <person name="Hensen N."/>
            <person name="Bonometti L."/>
            <person name="Westerberg I."/>
            <person name="Brannstrom I.O."/>
            <person name="Guillou S."/>
            <person name="Cros-Aarteil S."/>
            <person name="Calhoun S."/>
            <person name="Haridas S."/>
            <person name="Kuo A."/>
            <person name="Mondo S."/>
            <person name="Pangilinan J."/>
            <person name="Riley R."/>
            <person name="Labutti K."/>
            <person name="Andreopoulos B."/>
            <person name="Lipzen A."/>
            <person name="Chen C."/>
            <person name="Yanf M."/>
            <person name="Daum C."/>
            <person name="Ng V."/>
            <person name="Clum A."/>
            <person name="Ohm R."/>
            <person name="Martin F."/>
            <person name="Silar P."/>
            <person name="Natvig D."/>
            <person name="Lalanne C."/>
            <person name="Gautier V."/>
            <person name="Ament-Velasquez S.L."/>
            <person name="Kruys A."/>
            <person name="Hutchinson M.I."/>
            <person name="Powell A.J."/>
            <person name="Barry K."/>
            <person name="Miller A.N."/>
            <person name="Grigoriev I.V."/>
            <person name="Debuchy R."/>
            <person name="Gladieux P."/>
            <person name="Thoren M.H."/>
            <person name="Johannesson H."/>
        </authorList>
    </citation>
    <scope>NUCLEOTIDE SEQUENCE</scope>
    <source>
        <strain evidence="2">PSN309</strain>
    </source>
</reference>
<dbReference type="AlphaFoldDB" id="A0AAN6X3K4"/>
<evidence type="ECO:0000313" key="2">
    <source>
        <dbReference type="EMBL" id="KAK4190782.1"/>
    </source>
</evidence>
<keyword evidence="3" id="KW-1185">Reference proteome</keyword>
<organism evidence="2 3">
    <name type="scientific">Podospora australis</name>
    <dbReference type="NCBI Taxonomy" id="1536484"/>
    <lineage>
        <taxon>Eukaryota</taxon>
        <taxon>Fungi</taxon>
        <taxon>Dikarya</taxon>
        <taxon>Ascomycota</taxon>
        <taxon>Pezizomycotina</taxon>
        <taxon>Sordariomycetes</taxon>
        <taxon>Sordariomycetidae</taxon>
        <taxon>Sordariales</taxon>
        <taxon>Podosporaceae</taxon>
        <taxon>Podospora</taxon>
    </lineage>
</organism>
<name>A0AAN6X3K4_9PEZI</name>